<dbReference type="SUPFAM" id="SSF53474">
    <property type="entry name" value="alpha/beta-Hydrolases"/>
    <property type="match status" value="1"/>
</dbReference>
<comment type="caution">
    <text evidence="3">The sequence shown here is derived from an EMBL/GenBank/DDBJ whole genome shotgun (WGS) entry which is preliminary data.</text>
</comment>
<evidence type="ECO:0000313" key="3">
    <source>
        <dbReference type="EMBL" id="KAL3772123.1"/>
    </source>
</evidence>
<keyword evidence="4" id="KW-1185">Reference proteome</keyword>
<protein>
    <recommendedName>
        <fullName evidence="2">AB hydrolase-1 domain-containing protein</fullName>
    </recommendedName>
</protein>
<dbReference type="PANTHER" id="PTHR42886">
    <property type="entry name" value="RE40534P-RELATED"/>
    <property type="match status" value="1"/>
</dbReference>
<proteinExistence type="inferred from homology"/>
<feature type="domain" description="AB hydrolase-1" evidence="2">
    <location>
        <begin position="93"/>
        <end position="236"/>
    </location>
</feature>
<dbReference type="EMBL" id="JALLPJ020001274">
    <property type="protein sequence ID" value="KAL3772123.1"/>
    <property type="molecule type" value="Genomic_DNA"/>
</dbReference>
<sequence>MVFSLFFSSSTSISNRIASLREAEASLIEYAKTRFLPDKSHDASHHEFELFDVPIPSPLTLNSKCKVFDDENEHKLHGVSVINKRRVDSDQSPPLVLLHGYCNGSSYFYRNFMGLSHYHFPRIYALDMYGWGLSSRPDFDLDQLETDVQHAVDDTKEDKEAKRKVACAEKFFVESLESWRKYNKIPKMTLAGHSMGGYLSVAYAEKYPQHVDRLILLSPVGIPEKTEEDEHFMASVPFYVRGIFKTVRCMFEYGITPGAFLRSLPYSKSKAMVEGYIARRLPSIQCEQEKASLGEYLYQNSMLPGSGEYCLSYILTSGAFARLPLVKRITDIKSDDEKGMEIHFIFGEQDWMDYRGGLDTQRLCFQKRTEMLREQKNLPAAAQVSLPPRVFVHGVRDAGHLLMLDNHDEFNAAVVIAAGGESNLPPGFPKPIEFVCDEVMAAGDKESLSRGSKCDVRSEAAAAQFFQRMRRFKTVKNDDDATMDEKKAEVA</sequence>
<dbReference type="Gene3D" id="3.40.50.1820">
    <property type="entry name" value="alpha/beta hydrolase"/>
    <property type="match status" value="1"/>
</dbReference>
<dbReference type="InterPro" id="IPR000073">
    <property type="entry name" value="AB_hydrolase_1"/>
</dbReference>
<dbReference type="AlphaFoldDB" id="A0ABD3N7W4"/>
<reference evidence="3 4" key="1">
    <citation type="submission" date="2024-10" db="EMBL/GenBank/DDBJ databases">
        <title>Updated reference genomes for cyclostephanoid diatoms.</title>
        <authorList>
            <person name="Roberts W.R."/>
            <person name="Alverson A.J."/>
        </authorList>
    </citation>
    <scope>NUCLEOTIDE SEQUENCE [LARGE SCALE GENOMIC DNA]</scope>
    <source>
        <strain evidence="3 4">AJA010-31</strain>
    </source>
</reference>
<accession>A0ABD3N7W4</accession>
<evidence type="ECO:0000256" key="1">
    <source>
        <dbReference type="ARBA" id="ARBA00038097"/>
    </source>
</evidence>
<dbReference type="InterPro" id="IPR029058">
    <property type="entry name" value="AB_hydrolase_fold"/>
</dbReference>
<evidence type="ECO:0000313" key="4">
    <source>
        <dbReference type="Proteomes" id="UP001530400"/>
    </source>
</evidence>
<dbReference type="PANTHER" id="PTHR42886:SF29">
    <property type="entry name" value="PUMMELIG, ISOFORM A"/>
    <property type="match status" value="1"/>
</dbReference>
<dbReference type="Pfam" id="PF00561">
    <property type="entry name" value="Abhydrolase_1"/>
    <property type="match status" value="1"/>
</dbReference>
<name>A0ABD3N7W4_9STRA</name>
<organism evidence="3 4">
    <name type="scientific">Cyclotella atomus</name>
    <dbReference type="NCBI Taxonomy" id="382360"/>
    <lineage>
        <taxon>Eukaryota</taxon>
        <taxon>Sar</taxon>
        <taxon>Stramenopiles</taxon>
        <taxon>Ochrophyta</taxon>
        <taxon>Bacillariophyta</taxon>
        <taxon>Coscinodiscophyceae</taxon>
        <taxon>Thalassiosirophycidae</taxon>
        <taxon>Stephanodiscales</taxon>
        <taxon>Stephanodiscaceae</taxon>
        <taxon>Cyclotella</taxon>
    </lineage>
</organism>
<comment type="similarity">
    <text evidence="1">Belongs to the peptidase S33 family. ABHD4/ABHD5 subfamily.</text>
</comment>
<gene>
    <name evidence="3" type="ORF">ACHAWO_013528</name>
</gene>
<dbReference type="Proteomes" id="UP001530400">
    <property type="component" value="Unassembled WGS sequence"/>
</dbReference>
<evidence type="ECO:0000259" key="2">
    <source>
        <dbReference type="Pfam" id="PF00561"/>
    </source>
</evidence>